<dbReference type="Pfam" id="PF01451">
    <property type="entry name" value="LMWPc"/>
    <property type="match status" value="1"/>
</dbReference>
<accession>A0ABX2N2C1</accession>
<proteinExistence type="predicted"/>
<sequence>MLTENFGTHRGLVRLALSYVQVGLKTAQINDFDPTTIKRLVFVCHGNICRSAFADHYARQSGLSTASFGLSTTSHKGAHAFASEVSEGLGVSLAGHQTTAVEDYQPQPGDLLLAMEVRHLHKIAQIERLRDIPRTLLGLYAKPSFPHLHDPYSLDPRYMPVCLKRVASAVDALKITFPGAASGQ</sequence>
<feature type="domain" description="Phosphotyrosine protein phosphatase I" evidence="1">
    <location>
        <begin position="38"/>
        <end position="176"/>
    </location>
</feature>
<dbReference type="InterPro" id="IPR036196">
    <property type="entry name" value="Ptyr_pPase_sf"/>
</dbReference>
<dbReference type="SMART" id="SM00226">
    <property type="entry name" value="LMWPc"/>
    <property type="match status" value="1"/>
</dbReference>
<organism evidence="2 3">
    <name type="scientific">Parasphingorhabdus flavimaris</name>
    <dbReference type="NCBI Taxonomy" id="266812"/>
    <lineage>
        <taxon>Bacteria</taxon>
        <taxon>Pseudomonadati</taxon>
        <taxon>Pseudomonadota</taxon>
        <taxon>Alphaproteobacteria</taxon>
        <taxon>Sphingomonadales</taxon>
        <taxon>Sphingomonadaceae</taxon>
        <taxon>Parasphingorhabdus</taxon>
    </lineage>
</organism>
<dbReference type="EMBL" id="JABWMH010000002">
    <property type="protein sequence ID" value="NVD27860.1"/>
    <property type="molecule type" value="Genomic_DNA"/>
</dbReference>
<dbReference type="SUPFAM" id="SSF52788">
    <property type="entry name" value="Phosphotyrosine protein phosphatases I"/>
    <property type="match status" value="1"/>
</dbReference>
<evidence type="ECO:0000313" key="3">
    <source>
        <dbReference type="Proteomes" id="UP000652427"/>
    </source>
</evidence>
<reference evidence="2 3" key="1">
    <citation type="submission" date="2020-06" db="EMBL/GenBank/DDBJ databases">
        <authorList>
            <person name="Kim S.-J."/>
            <person name="Park S.-J."/>
        </authorList>
    </citation>
    <scope>NUCLEOTIDE SEQUENCE [LARGE SCALE GENOMIC DNA]</scope>
    <source>
        <strain evidence="2 3">SW-151</strain>
    </source>
</reference>
<dbReference type="InterPro" id="IPR023485">
    <property type="entry name" value="Ptyr_pPase"/>
</dbReference>
<comment type="caution">
    <text evidence="2">The sequence shown here is derived from an EMBL/GenBank/DDBJ whole genome shotgun (WGS) entry which is preliminary data.</text>
</comment>
<evidence type="ECO:0000259" key="1">
    <source>
        <dbReference type="SMART" id="SM00226"/>
    </source>
</evidence>
<dbReference type="Proteomes" id="UP000652427">
    <property type="component" value="Unassembled WGS sequence"/>
</dbReference>
<keyword evidence="3" id="KW-1185">Reference proteome</keyword>
<protein>
    <submittedName>
        <fullName evidence="2">Phosphotyrosine protein phosphatase</fullName>
    </submittedName>
</protein>
<name>A0ABX2N2C1_9SPHN</name>
<evidence type="ECO:0000313" key="2">
    <source>
        <dbReference type="EMBL" id="NVD27860.1"/>
    </source>
</evidence>
<dbReference type="RefSeq" id="WP_176279338.1">
    <property type="nucleotide sequence ID" value="NZ_JABWMH010000002.1"/>
</dbReference>
<dbReference type="Gene3D" id="3.40.50.2300">
    <property type="match status" value="1"/>
</dbReference>
<gene>
    <name evidence="2" type="ORF">HUO14_08090</name>
</gene>